<dbReference type="InterPro" id="IPR021131">
    <property type="entry name" value="Ribosomal_uL15/eL18"/>
</dbReference>
<dbReference type="GO" id="GO:0005840">
    <property type="term" value="C:ribosome"/>
    <property type="evidence" value="ECO:0007669"/>
    <property type="project" value="UniProtKB-KW"/>
</dbReference>
<sequence length="293" mass="33789">MSKDIANKAWNMMRALPRVNLANIRDNPGTRLGKKRGRAQHGGDKHGDGNKGSGQRQNFLRIGYETGNNPFYLRFPHEPYYKGHHLKRQYPPMSLSKLQLLIDTNRLDISKPIDLVSLLNTGLYKLHPDQRQFGVNLTDEGADLFKAKINIEVQWASELVIAAVERAGGVITTSYYDQHSLQTMLNTKKFFERGTPIPKRMIPPPDAIEYYSDPSNRGYLADPEKMSQERLVLAQKYGYELPQIENDKDYGMLIERKDPRQIFYGLHPGWVVNLREKVILKPQEEELLQYYNS</sequence>
<proteinExistence type="inferred from homology"/>
<name>A0ABM1ND42_NICVS</name>
<accession>A0ABM1ND42</accession>
<evidence type="ECO:0000256" key="2">
    <source>
        <dbReference type="ARBA" id="ARBA00022980"/>
    </source>
</evidence>
<dbReference type="Proteomes" id="UP000695000">
    <property type="component" value="Unplaced"/>
</dbReference>
<dbReference type="HAMAP" id="MF_01341">
    <property type="entry name" value="Ribosomal_uL15"/>
    <property type="match status" value="1"/>
</dbReference>
<evidence type="ECO:0000256" key="1">
    <source>
        <dbReference type="ARBA" id="ARBA00007320"/>
    </source>
</evidence>
<keyword evidence="8" id="KW-1185">Reference proteome</keyword>
<dbReference type="GeneID" id="108568276"/>
<dbReference type="SUPFAM" id="SSF52080">
    <property type="entry name" value="Ribosomal proteins L15p and L18e"/>
    <property type="match status" value="1"/>
</dbReference>
<dbReference type="InterPro" id="IPR030878">
    <property type="entry name" value="Ribosomal_uL15"/>
</dbReference>
<evidence type="ECO:0000256" key="4">
    <source>
        <dbReference type="ARBA" id="ARBA00035299"/>
    </source>
</evidence>
<protein>
    <recommendedName>
        <fullName evidence="4">Large ribosomal subunit protein uL15m</fullName>
    </recommendedName>
    <alternativeName>
        <fullName evidence="5">39S ribosomal protein L15, mitochondrial</fullName>
    </alternativeName>
</protein>
<feature type="domain" description="Large ribosomal subunit protein uL15/eL18" evidence="7">
    <location>
        <begin position="93"/>
        <end position="172"/>
    </location>
</feature>
<dbReference type="InterPro" id="IPR036227">
    <property type="entry name" value="Ribosomal_uL15/eL18_sf"/>
</dbReference>
<evidence type="ECO:0000313" key="8">
    <source>
        <dbReference type="Proteomes" id="UP000695000"/>
    </source>
</evidence>
<keyword evidence="2 9" id="KW-0689">Ribosomal protein</keyword>
<feature type="region of interest" description="Disordered" evidence="6">
    <location>
        <begin position="21"/>
        <end position="56"/>
    </location>
</feature>
<evidence type="ECO:0000256" key="5">
    <source>
        <dbReference type="ARBA" id="ARBA00035423"/>
    </source>
</evidence>
<dbReference type="RefSeq" id="XP_017784742.1">
    <property type="nucleotide sequence ID" value="XM_017929253.1"/>
</dbReference>
<dbReference type="PANTHER" id="PTHR12934:SF11">
    <property type="entry name" value="LARGE RIBOSOMAL SUBUNIT PROTEIN UL15M"/>
    <property type="match status" value="1"/>
</dbReference>
<evidence type="ECO:0000256" key="6">
    <source>
        <dbReference type="SAM" id="MobiDB-lite"/>
    </source>
</evidence>
<keyword evidence="3" id="KW-0687">Ribonucleoprotein</keyword>
<organism evidence="8 9">
    <name type="scientific">Nicrophorus vespilloides</name>
    <name type="common">Boreal carrion beetle</name>
    <dbReference type="NCBI Taxonomy" id="110193"/>
    <lineage>
        <taxon>Eukaryota</taxon>
        <taxon>Metazoa</taxon>
        <taxon>Ecdysozoa</taxon>
        <taxon>Arthropoda</taxon>
        <taxon>Hexapoda</taxon>
        <taxon>Insecta</taxon>
        <taxon>Pterygota</taxon>
        <taxon>Neoptera</taxon>
        <taxon>Endopterygota</taxon>
        <taxon>Coleoptera</taxon>
        <taxon>Polyphaga</taxon>
        <taxon>Staphyliniformia</taxon>
        <taxon>Silphidae</taxon>
        <taxon>Nicrophorinae</taxon>
        <taxon>Nicrophorus</taxon>
    </lineage>
</organism>
<reference evidence="9" key="1">
    <citation type="submission" date="2025-08" db="UniProtKB">
        <authorList>
            <consortium name="RefSeq"/>
        </authorList>
    </citation>
    <scope>IDENTIFICATION</scope>
    <source>
        <tissue evidence="9">Whole Larva</tissue>
    </source>
</reference>
<dbReference type="InterPro" id="IPR005749">
    <property type="entry name" value="Ribosomal_uL15_bac-type"/>
</dbReference>
<evidence type="ECO:0000313" key="9">
    <source>
        <dbReference type="RefSeq" id="XP_017784742.1"/>
    </source>
</evidence>
<evidence type="ECO:0000259" key="7">
    <source>
        <dbReference type="Pfam" id="PF00828"/>
    </source>
</evidence>
<dbReference type="Pfam" id="PF00828">
    <property type="entry name" value="Ribosomal_L27A"/>
    <property type="match status" value="1"/>
</dbReference>
<gene>
    <name evidence="9" type="primary">LOC108568276</name>
</gene>
<comment type="similarity">
    <text evidence="1">Belongs to the universal ribosomal protein uL15 family.</text>
</comment>
<evidence type="ECO:0000256" key="3">
    <source>
        <dbReference type="ARBA" id="ARBA00023274"/>
    </source>
</evidence>
<dbReference type="PANTHER" id="PTHR12934">
    <property type="entry name" value="50S RIBOSOMAL PROTEIN L15"/>
    <property type="match status" value="1"/>
</dbReference>